<proteinExistence type="predicted"/>
<evidence type="ECO:0000313" key="2">
    <source>
        <dbReference type="EMBL" id="KRK65260.1"/>
    </source>
</evidence>
<feature type="transmembrane region" description="Helical" evidence="1">
    <location>
        <begin position="52"/>
        <end position="71"/>
    </location>
</feature>
<evidence type="ECO:0008006" key="4">
    <source>
        <dbReference type="Google" id="ProtNLM"/>
    </source>
</evidence>
<dbReference type="OrthoDB" id="2299884at2"/>
<dbReference type="RefSeq" id="WP_057764234.1">
    <property type="nucleotide sequence ID" value="NZ_AZDG01000003.1"/>
</dbReference>
<dbReference type="PATRIC" id="fig|1423811.3.peg.1352"/>
<keyword evidence="1" id="KW-1133">Transmembrane helix</keyword>
<comment type="caution">
    <text evidence="2">The sequence shown here is derived from an EMBL/GenBank/DDBJ whole genome shotgun (WGS) entry which is preliminary data.</text>
</comment>
<gene>
    <name evidence="2" type="ORF">FC72_GL001328</name>
</gene>
<dbReference type="EMBL" id="AZDG01000003">
    <property type="protein sequence ID" value="KRK65260.1"/>
    <property type="molecule type" value="Genomic_DNA"/>
</dbReference>
<protein>
    <recommendedName>
        <fullName evidence="4">Integral membrane protein</fullName>
    </recommendedName>
</protein>
<organism evidence="2 3">
    <name type="scientific">Companilactobacillus tucceti DSM 20183</name>
    <dbReference type="NCBI Taxonomy" id="1423811"/>
    <lineage>
        <taxon>Bacteria</taxon>
        <taxon>Bacillati</taxon>
        <taxon>Bacillota</taxon>
        <taxon>Bacilli</taxon>
        <taxon>Lactobacillales</taxon>
        <taxon>Lactobacillaceae</taxon>
        <taxon>Companilactobacillus</taxon>
    </lineage>
</organism>
<name>A0A0R1J210_9LACO</name>
<keyword evidence="1" id="KW-0472">Membrane</keyword>
<dbReference type="STRING" id="1423811.FC72_GL001328"/>
<reference evidence="2 3" key="1">
    <citation type="journal article" date="2015" name="Genome Announc.">
        <title>Expanding the biotechnology potential of lactobacilli through comparative genomics of 213 strains and associated genera.</title>
        <authorList>
            <person name="Sun Z."/>
            <person name="Harris H.M."/>
            <person name="McCann A."/>
            <person name="Guo C."/>
            <person name="Argimon S."/>
            <person name="Zhang W."/>
            <person name="Yang X."/>
            <person name="Jeffery I.B."/>
            <person name="Cooney J.C."/>
            <person name="Kagawa T.F."/>
            <person name="Liu W."/>
            <person name="Song Y."/>
            <person name="Salvetti E."/>
            <person name="Wrobel A."/>
            <person name="Rasinkangas P."/>
            <person name="Parkhill J."/>
            <person name="Rea M.C."/>
            <person name="O'Sullivan O."/>
            <person name="Ritari J."/>
            <person name="Douillard F.P."/>
            <person name="Paul Ross R."/>
            <person name="Yang R."/>
            <person name="Briner A.E."/>
            <person name="Felis G.E."/>
            <person name="de Vos W.M."/>
            <person name="Barrangou R."/>
            <person name="Klaenhammer T.R."/>
            <person name="Caufield P.W."/>
            <person name="Cui Y."/>
            <person name="Zhang H."/>
            <person name="O'Toole P.W."/>
        </authorList>
    </citation>
    <scope>NUCLEOTIDE SEQUENCE [LARGE SCALE GENOMIC DNA]</scope>
    <source>
        <strain evidence="2 3">DSM 20183</strain>
    </source>
</reference>
<dbReference type="Proteomes" id="UP000050929">
    <property type="component" value="Unassembled WGS sequence"/>
</dbReference>
<sequence>MQEILFVVGSLGILLLEKYVLANNSSFWIGAIVPIISIVFVIWLLSTDRLQLNFVDILVSLVYISLSFIFWGQGQDLYHRRTVKKVNERIYD</sequence>
<dbReference type="AlphaFoldDB" id="A0A0R1J210"/>
<evidence type="ECO:0000256" key="1">
    <source>
        <dbReference type="SAM" id="Phobius"/>
    </source>
</evidence>
<keyword evidence="3" id="KW-1185">Reference proteome</keyword>
<keyword evidence="1" id="KW-0812">Transmembrane</keyword>
<accession>A0A0R1J210</accession>
<feature type="transmembrane region" description="Helical" evidence="1">
    <location>
        <begin position="26"/>
        <end position="45"/>
    </location>
</feature>
<evidence type="ECO:0000313" key="3">
    <source>
        <dbReference type="Proteomes" id="UP000050929"/>
    </source>
</evidence>